<name>A0A1I7ZL79_9BILA</name>
<accession>A0A1I7ZL79</accession>
<dbReference type="Proteomes" id="UP000095287">
    <property type="component" value="Unplaced"/>
</dbReference>
<evidence type="ECO:0000313" key="2">
    <source>
        <dbReference type="Proteomes" id="UP000095287"/>
    </source>
</evidence>
<reference evidence="3" key="1">
    <citation type="submission" date="2016-11" db="UniProtKB">
        <authorList>
            <consortium name="WormBaseParasite"/>
        </authorList>
    </citation>
    <scope>IDENTIFICATION</scope>
</reference>
<evidence type="ECO:0000256" key="1">
    <source>
        <dbReference type="SAM" id="MobiDB-lite"/>
    </source>
</evidence>
<keyword evidence="2" id="KW-1185">Reference proteome</keyword>
<organism evidence="2 3">
    <name type="scientific">Steinernema glaseri</name>
    <dbReference type="NCBI Taxonomy" id="37863"/>
    <lineage>
        <taxon>Eukaryota</taxon>
        <taxon>Metazoa</taxon>
        <taxon>Ecdysozoa</taxon>
        <taxon>Nematoda</taxon>
        <taxon>Chromadorea</taxon>
        <taxon>Rhabditida</taxon>
        <taxon>Tylenchina</taxon>
        <taxon>Panagrolaimomorpha</taxon>
        <taxon>Strongyloidoidea</taxon>
        <taxon>Steinernematidae</taxon>
        <taxon>Steinernema</taxon>
    </lineage>
</organism>
<feature type="region of interest" description="Disordered" evidence="1">
    <location>
        <begin position="16"/>
        <end position="136"/>
    </location>
</feature>
<evidence type="ECO:0000313" key="3">
    <source>
        <dbReference type="WBParaSite" id="L893_g27547.t1"/>
    </source>
</evidence>
<feature type="compositionally biased region" description="Basic residues" evidence="1">
    <location>
        <begin position="88"/>
        <end position="99"/>
    </location>
</feature>
<proteinExistence type="predicted"/>
<dbReference type="AlphaFoldDB" id="A0A1I7ZL79"/>
<feature type="compositionally biased region" description="Basic and acidic residues" evidence="1">
    <location>
        <begin position="32"/>
        <end position="65"/>
    </location>
</feature>
<protein>
    <submittedName>
        <fullName evidence="3">RBPJ-interacting and tubulin-associated protein</fullName>
    </submittedName>
</protein>
<dbReference type="WBParaSite" id="L893_g27547.t1">
    <property type="protein sequence ID" value="L893_g27547.t1"/>
    <property type="gene ID" value="L893_g27547"/>
</dbReference>
<sequence>MPPLGLADLWVRHKALLSPHPRESPEVTNPTHESREHRQESDKKGRETLLWEAPRRLQVGDEHGTGPRKAQLFTRERFPVPGPINPKGKGRKTTIKLNKRGTPPPPAGRRWTAATDQAAPLEKERPGAGTATLSPPRSAVVFSDGRSGAMFGFLATTCHPGTVHAPRCGEAEGDLIEGTGFAANEP</sequence>